<comment type="caution">
    <text evidence="4">The sequence shown here is derived from an EMBL/GenBank/DDBJ whole genome shotgun (WGS) entry which is preliminary data.</text>
</comment>
<keyword evidence="5" id="KW-1185">Reference proteome</keyword>
<dbReference type="PANTHER" id="PTHR12818">
    <property type="entry name" value="TRNA (ADENINE(37)-N6)-METHYLTRANSFERASE"/>
    <property type="match status" value="1"/>
</dbReference>
<evidence type="ECO:0000256" key="1">
    <source>
        <dbReference type="ARBA" id="ARBA00022691"/>
    </source>
</evidence>
<dbReference type="InterPro" id="IPR036414">
    <property type="entry name" value="YaeB_N_sf"/>
</dbReference>
<organism evidence="4 5">
    <name type="scientific">Bittarella massiliensis</name>
    <name type="common">ex Durand et al. 2017</name>
    <dbReference type="NCBI Taxonomy" id="1720313"/>
    <lineage>
        <taxon>Bacteria</taxon>
        <taxon>Bacillati</taxon>
        <taxon>Bacillota</taxon>
        <taxon>Clostridia</taxon>
        <taxon>Eubacteriales</taxon>
        <taxon>Oscillospiraceae</taxon>
        <taxon>Bittarella (ex Durand et al. 2017)</taxon>
    </lineage>
</organism>
<protein>
    <submittedName>
        <fullName evidence="4">tRNA (N6-threonylcarbamoyladenosine(37)-N6)-methyltransferase TrmO</fullName>
    </submittedName>
</protein>
<evidence type="ECO:0000256" key="2">
    <source>
        <dbReference type="ARBA" id="ARBA00033753"/>
    </source>
</evidence>
<dbReference type="EMBL" id="WWVX01000008">
    <property type="protein sequence ID" value="MZL70319.1"/>
    <property type="molecule type" value="Genomic_DNA"/>
</dbReference>
<accession>A0ABW9WX41</accession>
<dbReference type="PANTHER" id="PTHR12818:SF0">
    <property type="entry name" value="TRNA (ADENINE(37)-N6)-METHYLTRANSFERASE"/>
    <property type="match status" value="1"/>
</dbReference>
<dbReference type="CDD" id="cd09281">
    <property type="entry name" value="UPF0066"/>
    <property type="match status" value="1"/>
</dbReference>
<dbReference type="InterPro" id="IPR040372">
    <property type="entry name" value="YaeB-like"/>
</dbReference>
<dbReference type="Gene3D" id="2.40.30.70">
    <property type="entry name" value="YaeB-like"/>
    <property type="match status" value="1"/>
</dbReference>
<evidence type="ECO:0000313" key="4">
    <source>
        <dbReference type="EMBL" id="MZL70319.1"/>
    </source>
</evidence>
<dbReference type="Pfam" id="PF01980">
    <property type="entry name" value="TrmO_N"/>
    <property type="match status" value="1"/>
</dbReference>
<sequence length="163" mass="17802">MTVQNATHLTLSPIGVVRAEGGAFRLEVAPPYRPALAGLEGFSHLQILWWFSGCEDARSRASRTEEAPYRHGPALLGTFATRSPRRPNPIALSCAGVLEIDRERGVLVLDYLDAEDGSPVLDIKPYLPSLDRVAAPDVPGWCAHWPASVEESGDFDWGAEFSF</sequence>
<comment type="similarity">
    <text evidence="2">Belongs to the tRNA methyltransferase O family.</text>
</comment>
<feature type="domain" description="TsaA-like" evidence="3">
    <location>
        <begin position="11"/>
        <end position="135"/>
    </location>
</feature>
<keyword evidence="1" id="KW-0949">S-adenosyl-L-methionine</keyword>
<dbReference type="Proteomes" id="UP000474718">
    <property type="component" value="Unassembled WGS sequence"/>
</dbReference>
<reference evidence="4 5" key="1">
    <citation type="journal article" date="2019" name="Nat. Med.">
        <title>A library of human gut bacterial isolates paired with longitudinal multiomics data enables mechanistic microbiome research.</title>
        <authorList>
            <person name="Poyet M."/>
            <person name="Groussin M."/>
            <person name="Gibbons S.M."/>
            <person name="Avila-Pacheco J."/>
            <person name="Jiang X."/>
            <person name="Kearney S.M."/>
            <person name="Perrotta A.R."/>
            <person name="Berdy B."/>
            <person name="Zhao S."/>
            <person name="Lieberman T.D."/>
            <person name="Swanson P.K."/>
            <person name="Smith M."/>
            <person name="Roesemann S."/>
            <person name="Alexander J.E."/>
            <person name="Rich S.A."/>
            <person name="Livny J."/>
            <person name="Vlamakis H."/>
            <person name="Clish C."/>
            <person name="Bullock K."/>
            <person name="Deik A."/>
            <person name="Scott J."/>
            <person name="Pierce K.A."/>
            <person name="Xavier R.J."/>
            <person name="Alm E.J."/>
        </authorList>
    </citation>
    <scope>NUCLEOTIDE SEQUENCE [LARGE SCALE GENOMIC DNA]</scope>
    <source>
        <strain evidence="4 5">BIOML-A2</strain>
    </source>
</reference>
<evidence type="ECO:0000313" key="5">
    <source>
        <dbReference type="Proteomes" id="UP000474718"/>
    </source>
</evidence>
<gene>
    <name evidence="4" type="ORF">GT747_11200</name>
</gene>
<dbReference type="InterPro" id="IPR023370">
    <property type="entry name" value="TrmO-like_N"/>
</dbReference>
<dbReference type="PROSITE" id="PS51668">
    <property type="entry name" value="TSAA_2"/>
    <property type="match status" value="1"/>
</dbReference>
<proteinExistence type="inferred from homology"/>
<dbReference type="InterPro" id="IPR036413">
    <property type="entry name" value="YaeB-like_sf"/>
</dbReference>
<evidence type="ECO:0000259" key="3">
    <source>
        <dbReference type="PROSITE" id="PS51668"/>
    </source>
</evidence>
<dbReference type="SUPFAM" id="SSF118196">
    <property type="entry name" value="YaeB-like"/>
    <property type="match status" value="1"/>
</dbReference>
<name>A0ABW9WX41_9FIRM</name>